<keyword evidence="2" id="KW-1185">Reference proteome</keyword>
<dbReference type="STRING" id="383855.M3AHQ1"/>
<dbReference type="EMBL" id="KB446571">
    <property type="protein sequence ID" value="EME77042.1"/>
    <property type="molecule type" value="Genomic_DNA"/>
</dbReference>
<dbReference type="Proteomes" id="UP000016932">
    <property type="component" value="Unassembled WGS sequence"/>
</dbReference>
<sequence>MRDASNSNVLAGEMKHKGMKQQIELTNHQNAERDLLMRQSLEMTVRLLLQNGYVNDQPELTAQMKGLFENNPQLFDSVLPRSEQSRDDDRSVLDGIDSILSDSDHLIVNTGERLLQYHCHEFIGLPIKNNAMKPDFRQSLQAAYNYDYNRQNCTPSNPDNIYWFKRFGYDDKPTQRRAVYRRGDFVRYRGINIGRIDQIFTHRTAKGLSLSMRVTPAQTDNTPKGKDPMLQLPVYKMTNKQITVGVNAIVGSEIWMLPVTGGSGLDMTMGKEAVKLKSGERSGSDYRLVHHSKIAAPLSGFSFKALNSGTAAVSSFVHPLDALACATLLLHAKFSHMHAAHRLRMAASANGGFCEWWLLRKVAPASGDFEQRVQRL</sequence>
<dbReference type="OrthoDB" id="5372708at2759"/>
<dbReference type="HOGENOM" id="CLU_735936_0_0_1"/>
<dbReference type="GeneID" id="19342242"/>
<reference evidence="1 2" key="1">
    <citation type="journal article" date="2012" name="PLoS Pathog.">
        <title>Diverse lifestyles and strategies of plant pathogenesis encoded in the genomes of eighteen Dothideomycetes fungi.</title>
        <authorList>
            <person name="Ohm R.A."/>
            <person name="Feau N."/>
            <person name="Henrissat B."/>
            <person name="Schoch C.L."/>
            <person name="Horwitz B.A."/>
            <person name="Barry K.W."/>
            <person name="Condon B.J."/>
            <person name="Copeland A.C."/>
            <person name="Dhillon B."/>
            <person name="Glaser F."/>
            <person name="Hesse C.N."/>
            <person name="Kosti I."/>
            <person name="LaButti K."/>
            <person name="Lindquist E.A."/>
            <person name="Lucas S."/>
            <person name="Salamov A.A."/>
            <person name="Bradshaw R.E."/>
            <person name="Ciuffetti L."/>
            <person name="Hamelin R.C."/>
            <person name="Kema G.H.J."/>
            <person name="Lawrence C."/>
            <person name="Scott J.A."/>
            <person name="Spatafora J.W."/>
            <person name="Turgeon B.G."/>
            <person name="de Wit P.J.G.M."/>
            <person name="Zhong S."/>
            <person name="Goodwin S.B."/>
            <person name="Grigoriev I.V."/>
        </authorList>
    </citation>
    <scope>NUCLEOTIDE SEQUENCE [LARGE SCALE GENOMIC DNA]</scope>
    <source>
        <strain evidence="1 2">CIRAD86</strain>
    </source>
</reference>
<protein>
    <submittedName>
        <fullName evidence="1">Uncharacterized protein</fullName>
    </submittedName>
</protein>
<proteinExistence type="predicted"/>
<evidence type="ECO:0000313" key="1">
    <source>
        <dbReference type="EMBL" id="EME77042.1"/>
    </source>
</evidence>
<name>M3AHQ1_PSEFD</name>
<dbReference type="VEuPathDB" id="FungiDB:MYCFIDRAFT_84722"/>
<dbReference type="KEGG" id="pfj:MYCFIDRAFT_84722"/>
<dbReference type="RefSeq" id="XP_007932367.1">
    <property type="nucleotide sequence ID" value="XM_007934176.1"/>
</dbReference>
<gene>
    <name evidence="1" type="ORF">MYCFIDRAFT_84722</name>
</gene>
<dbReference type="AlphaFoldDB" id="M3AHQ1"/>
<accession>M3AHQ1</accession>
<organism evidence="1 2">
    <name type="scientific">Pseudocercospora fijiensis (strain CIRAD86)</name>
    <name type="common">Black leaf streak disease fungus</name>
    <name type="synonym">Mycosphaerella fijiensis</name>
    <dbReference type="NCBI Taxonomy" id="383855"/>
    <lineage>
        <taxon>Eukaryota</taxon>
        <taxon>Fungi</taxon>
        <taxon>Dikarya</taxon>
        <taxon>Ascomycota</taxon>
        <taxon>Pezizomycotina</taxon>
        <taxon>Dothideomycetes</taxon>
        <taxon>Dothideomycetidae</taxon>
        <taxon>Mycosphaerellales</taxon>
        <taxon>Mycosphaerellaceae</taxon>
        <taxon>Pseudocercospora</taxon>
    </lineage>
</organism>
<evidence type="ECO:0000313" key="2">
    <source>
        <dbReference type="Proteomes" id="UP000016932"/>
    </source>
</evidence>